<keyword evidence="7 11" id="KW-0238">DNA-binding</keyword>
<dbReference type="InterPro" id="IPR000536">
    <property type="entry name" value="Nucl_hrmn_rcpt_lig-bd"/>
</dbReference>
<dbReference type="GO" id="GO:0009755">
    <property type="term" value="P:hormone-mediated signaling pathway"/>
    <property type="evidence" value="ECO:0007669"/>
    <property type="project" value="TreeGrafter"/>
</dbReference>
<keyword evidence="5 11" id="KW-0862">Zinc</keyword>
<evidence type="ECO:0000259" key="13">
    <source>
        <dbReference type="PROSITE" id="PS51030"/>
    </source>
</evidence>
<dbReference type="GO" id="GO:0000978">
    <property type="term" value="F:RNA polymerase II cis-regulatory region sequence-specific DNA binding"/>
    <property type="evidence" value="ECO:0007669"/>
    <property type="project" value="TreeGrafter"/>
</dbReference>
<keyword evidence="6 11" id="KW-0805">Transcription regulation</keyword>
<feature type="compositionally biased region" description="Polar residues" evidence="12">
    <location>
        <begin position="63"/>
        <end position="74"/>
    </location>
</feature>
<evidence type="ECO:0000256" key="4">
    <source>
        <dbReference type="ARBA" id="ARBA00022771"/>
    </source>
</evidence>
<dbReference type="PANTHER" id="PTHR24086:SF25">
    <property type="entry name" value="NUCLEAR HORMONE RECEPTOR FTZ-F1 BETA"/>
    <property type="match status" value="1"/>
</dbReference>
<evidence type="ECO:0000256" key="3">
    <source>
        <dbReference type="ARBA" id="ARBA00022723"/>
    </source>
</evidence>
<dbReference type="InterPro" id="IPR001723">
    <property type="entry name" value="Nuclear_hrmn_rcpt"/>
</dbReference>
<accession>E4WTS5</accession>
<comment type="similarity">
    <text evidence="2">Belongs to the nuclear hormone receptor family. NR5 subfamily.</text>
</comment>
<evidence type="ECO:0000256" key="11">
    <source>
        <dbReference type="RuleBase" id="RU004334"/>
    </source>
</evidence>
<evidence type="ECO:0000256" key="10">
    <source>
        <dbReference type="ARBA" id="ARBA00023242"/>
    </source>
</evidence>
<comment type="subcellular location">
    <subcellularLocation>
        <location evidence="1 11">Nucleus</location>
    </subcellularLocation>
</comment>
<keyword evidence="3 11" id="KW-0479">Metal-binding</keyword>
<dbReference type="PROSITE" id="PS51843">
    <property type="entry name" value="NR_LBD"/>
    <property type="match status" value="1"/>
</dbReference>
<evidence type="ECO:0000256" key="9">
    <source>
        <dbReference type="ARBA" id="ARBA00023170"/>
    </source>
</evidence>
<evidence type="ECO:0000313" key="15">
    <source>
        <dbReference type="EMBL" id="CBY07114.1"/>
    </source>
</evidence>
<dbReference type="FunFam" id="3.30.50.10:FF:000006">
    <property type="entry name" value="Nuclear receptor subfamily 5 group A member"/>
    <property type="match status" value="1"/>
</dbReference>
<dbReference type="PROSITE" id="PS00031">
    <property type="entry name" value="NUCLEAR_REC_DBD_1"/>
    <property type="match status" value="1"/>
</dbReference>
<dbReference type="InParanoid" id="E4WTS5"/>
<dbReference type="InterPro" id="IPR016355">
    <property type="entry name" value="NR5-like"/>
</dbReference>
<organism evidence="15">
    <name type="scientific">Oikopleura dioica</name>
    <name type="common">Tunicate</name>
    <dbReference type="NCBI Taxonomy" id="34765"/>
    <lineage>
        <taxon>Eukaryota</taxon>
        <taxon>Metazoa</taxon>
        <taxon>Chordata</taxon>
        <taxon>Tunicata</taxon>
        <taxon>Appendicularia</taxon>
        <taxon>Copelata</taxon>
        <taxon>Oikopleuridae</taxon>
        <taxon>Oikopleura</taxon>
    </lineage>
</organism>
<dbReference type="Pfam" id="PF00104">
    <property type="entry name" value="Hormone_recep"/>
    <property type="match status" value="1"/>
</dbReference>
<dbReference type="Gene3D" id="1.10.565.10">
    <property type="entry name" value="Retinoid X Receptor"/>
    <property type="match status" value="1"/>
</dbReference>
<dbReference type="InterPro" id="IPR013088">
    <property type="entry name" value="Znf_NHR/GATA"/>
</dbReference>
<dbReference type="SUPFAM" id="SSF48508">
    <property type="entry name" value="Nuclear receptor ligand-binding domain"/>
    <property type="match status" value="1"/>
</dbReference>
<evidence type="ECO:0000256" key="8">
    <source>
        <dbReference type="ARBA" id="ARBA00023163"/>
    </source>
</evidence>
<evidence type="ECO:0000259" key="14">
    <source>
        <dbReference type="PROSITE" id="PS51843"/>
    </source>
</evidence>
<dbReference type="Gene3D" id="3.30.50.10">
    <property type="entry name" value="Erythroid Transcription Factor GATA-1, subunit A"/>
    <property type="match status" value="1"/>
</dbReference>
<evidence type="ECO:0000256" key="5">
    <source>
        <dbReference type="ARBA" id="ARBA00022833"/>
    </source>
</evidence>
<dbReference type="Proteomes" id="UP000001307">
    <property type="component" value="Unassembled WGS sequence"/>
</dbReference>
<protein>
    <submittedName>
        <fullName evidence="15">Uncharacterized protein</fullName>
    </submittedName>
</protein>
<dbReference type="GO" id="GO:0009888">
    <property type="term" value="P:tissue development"/>
    <property type="evidence" value="ECO:0007669"/>
    <property type="project" value="TreeGrafter"/>
</dbReference>
<dbReference type="PANTHER" id="PTHR24086">
    <property type="entry name" value="NUCLEAR RECEPTOR SUBFAMILY 5 GROUP A"/>
    <property type="match status" value="1"/>
</dbReference>
<evidence type="ECO:0000313" key="16">
    <source>
        <dbReference type="Proteomes" id="UP000001307"/>
    </source>
</evidence>
<dbReference type="GO" id="GO:0090575">
    <property type="term" value="C:RNA polymerase II transcription regulator complex"/>
    <property type="evidence" value="ECO:0007669"/>
    <property type="project" value="TreeGrafter"/>
</dbReference>
<dbReference type="Pfam" id="PF00105">
    <property type="entry name" value="zf-C4"/>
    <property type="match status" value="1"/>
</dbReference>
<reference evidence="15" key="1">
    <citation type="journal article" date="2010" name="Science">
        <title>Plasticity of animal genome architecture unmasked by rapid evolution of a pelagic tunicate.</title>
        <authorList>
            <person name="Denoeud F."/>
            <person name="Henriet S."/>
            <person name="Mungpakdee S."/>
            <person name="Aury J.M."/>
            <person name="Da Silva C."/>
            <person name="Brinkmann H."/>
            <person name="Mikhaleva J."/>
            <person name="Olsen L.C."/>
            <person name="Jubin C."/>
            <person name="Canestro C."/>
            <person name="Bouquet J.M."/>
            <person name="Danks G."/>
            <person name="Poulain J."/>
            <person name="Campsteijn C."/>
            <person name="Adamski M."/>
            <person name="Cross I."/>
            <person name="Yadetie F."/>
            <person name="Muffato M."/>
            <person name="Louis A."/>
            <person name="Butcher S."/>
            <person name="Tsagkogeorga G."/>
            <person name="Konrad A."/>
            <person name="Singh S."/>
            <person name="Jensen M.F."/>
            <person name="Cong E.H."/>
            <person name="Eikeseth-Otteraa H."/>
            <person name="Noel B."/>
            <person name="Anthouard V."/>
            <person name="Porcel B.M."/>
            <person name="Kachouri-Lafond R."/>
            <person name="Nishino A."/>
            <person name="Ugolini M."/>
            <person name="Chourrout P."/>
            <person name="Nishida H."/>
            <person name="Aasland R."/>
            <person name="Huzurbazar S."/>
            <person name="Westhof E."/>
            <person name="Delsuc F."/>
            <person name="Lehrach H."/>
            <person name="Reinhardt R."/>
            <person name="Weissenbach J."/>
            <person name="Roy S.W."/>
            <person name="Artiguenave F."/>
            <person name="Postlethwait J.H."/>
            <person name="Manak J.R."/>
            <person name="Thompson E.M."/>
            <person name="Jaillon O."/>
            <person name="Du Pasquier L."/>
            <person name="Boudinot P."/>
            <person name="Liberles D.A."/>
            <person name="Volff J.N."/>
            <person name="Philippe H."/>
            <person name="Lenhard B."/>
            <person name="Roest Crollius H."/>
            <person name="Wincker P."/>
            <person name="Chourrout D."/>
        </authorList>
    </citation>
    <scope>NUCLEOTIDE SEQUENCE [LARGE SCALE GENOMIC DNA]</scope>
</reference>
<dbReference type="OrthoDB" id="5984981at2759"/>
<dbReference type="PRINTS" id="PR00047">
    <property type="entry name" value="STROIDFINGER"/>
</dbReference>
<evidence type="ECO:0000256" key="12">
    <source>
        <dbReference type="SAM" id="MobiDB-lite"/>
    </source>
</evidence>
<dbReference type="PRINTS" id="PR00398">
    <property type="entry name" value="STRDHORMONER"/>
</dbReference>
<feature type="domain" description="NR LBD" evidence="14">
    <location>
        <begin position="237"/>
        <end position="486"/>
    </location>
</feature>
<dbReference type="InterPro" id="IPR035500">
    <property type="entry name" value="NHR-like_dom_sf"/>
</dbReference>
<proteinExistence type="inferred from homology"/>
<dbReference type="SMART" id="SM00399">
    <property type="entry name" value="ZnF_C4"/>
    <property type="match status" value="1"/>
</dbReference>
<dbReference type="EMBL" id="FN653016">
    <property type="protein sequence ID" value="CBY07114.1"/>
    <property type="molecule type" value="Genomic_DNA"/>
</dbReference>
<feature type="domain" description="Nuclear receptor" evidence="13">
    <location>
        <begin position="111"/>
        <end position="186"/>
    </location>
</feature>
<dbReference type="GO" id="GO:0008270">
    <property type="term" value="F:zinc ion binding"/>
    <property type="evidence" value="ECO:0007669"/>
    <property type="project" value="UniProtKB-KW"/>
</dbReference>
<keyword evidence="8 11" id="KW-0804">Transcription</keyword>
<name>E4WTS5_OIKDI</name>
<feature type="region of interest" description="Disordered" evidence="12">
    <location>
        <begin position="52"/>
        <end position="114"/>
    </location>
</feature>
<dbReference type="GO" id="GO:0004879">
    <property type="term" value="F:nuclear receptor activity"/>
    <property type="evidence" value="ECO:0007669"/>
    <property type="project" value="InterPro"/>
</dbReference>
<evidence type="ECO:0000256" key="1">
    <source>
        <dbReference type="ARBA" id="ARBA00004123"/>
    </source>
</evidence>
<dbReference type="PROSITE" id="PS51030">
    <property type="entry name" value="NUCLEAR_REC_DBD_2"/>
    <property type="match status" value="1"/>
</dbReference>
<dbReference type="SMART" id="SM00430">
    <property type="entry name" value="HOLI"/>
    <property type="match status" value="1"/>
</dbReference>
<gene>
    <name evidence="15" type="ORF">GSOID_T00006200001</name>
</gene>
<sequence length="494" mass="56864">MDAFFADSSPNSSIEIKHENHVQLPVIMQYQYPINQPMDDFLETRWPENIIIDSPQELKKENPTQIPESPTEKNPNLDFLDQNSYQLTPSPPTGMPSTSGTTTSRKESKQREPCPVCGDVVSGYHYGILSCESCKGFFKRIVQLNKRYFCSNHGQCTITKTTRKKCSSCRYDKCITLGMKREALRLGGSRGGRSALKEEYDKDRANRRKKRLISSSSDQAEELSNGFDMTNDVAVFEQKPIPSTFLTNFDSIFGMTNLDIIKDITKSWIPEEQVAERAKKAVEGMIFVNKYSVIDHVIRMDEQILFSKVLWAKKTAAFRELSTDDQVKALCKSWPHVMCLDQIYRQLWFSDEQNLLLVSGRKISEESFASYFDPGAQKIAEELLRMTKIYRKLRIDRTELICLMMFSMFILDERPQHQLIAERIKSCLLDHIQTHFPDQPARFHELMNAFRETSTIAHIGIDWFREKKLYGMIPSSFILSEVLDSGNAIMPNST</sequence>
<dbReference type="InterPro" id="IPR001628">
    <property type="entry name" value="Znf_hrmn_rcpt"/>
</dbReference>
<evidence type="ECO:0000256" key="2">
    <source>
        <dbReference type="ARBA" id="ARBA00007536"/>
    </source>
</evidence>
<feature type="region of interest" description="Disordered" evidence="12">
    <location>
        <begin position="189"/>
        <end position="219"/>
    </location>
</feature>
<dbReference type="AlphaFoldDB" id="E4WTS5"/>
<dbReference type="SUPFAM" id="SSF57716">
    <property type="entry name" value="Glucocorticoid receptor-like (DNA-binding domain)"/>
    <property type="match status" value="1"/>
</dbReference>
<evidence type="ECO:0000256" key="7">
    <source>
        <dbReference type="ARBA" id="ARBA00023125"/>
    </source>
</evidence>
<feature type="compositionally biased region" description="Basic and acidic residues" evidence="12">
    <location>
        <begin position="195"/>
        <end position="204"/>
    </location>
</feature>
<evidence type="ECO:0000256" key="6">
    <source>
        <dbReference type="ARBA" id="ARBA00023015"/>
    </source>
</evidence>
<keyword evidence="16" id="KW-1185">Reference proteome</keyword>
<keyword evidence="4 11" id="KW-0863">Zinc-finger</keyword>
<keyword evidence="9 11" id="KW-0675">Receptor</keyword>
<keyword evidence="10 11" id="KW-0539">Nucleus</keyword>